<feature type="transmembrane region" description="Helical" evidence="1">
    <location>
        <begin position="12"/>
        <end position="31"/>
    </location>
</feature>
<keyword evidence="3" id="KW-1185">Reference proteome</keyword>
<gene>
    <name evidence="2" type="ORF">AM493_07040</name>
</gene>
<organism evidence="2 3">
    <name type="scientific">Flavobacterium akiainvivens</name>
    <dbReference type="NCBI Taxonomy" id="1202724"/>
    <lineage>
        <taxon>Bacteria</taxon>
        <taxon>Pseudomonadati</taxon>
        <taxon>Bacteroidota</taxon>
        <taxon>Flavobacteriia</taxon>
        <taxon>Flavobacteriales</taxon>
        <taxon>Flavobacteriaceae</taxon>
        <taxon>Flavobacterium</taxon>
    </lineage>
</organism>
<keyword evidence="1" id="KW-0812">Transmembrane</keyword>
<dbReference type="InterPro" id="IPR008969">
    <property type="entry name" value="CarboxyPept-like_regulatory"/>
</dbReference>
<reference evidence="2 3" key="1">
    <citation type="submission" date="2015-08" db="EMBL/GenBank/DDBJ databases">
        <title>Whole genome sequence of Flavobacterium akiainvivens IK-1T, from decaying Wikstroemia oahuensis, an endemic Hawaiian shrub.</title>
        <authorList>
            <person name="Wan X."/>
            <person name="Hou S."/>
            <person name="Saito J."/>
            <person name="Donachie S."/>
        </authorList>
    </citation>
    <scope>NUCLEOTIDE SEQUENCE [LARGE SCALE GENOMIC DNA]</scope>
    <source>
        <strain evidence="2 3">IK-1</strain>
    </source>
</reference>
<keyword evidence="1" id="KW-0472">Membrane</keyword>
<sequence length="933" mass="103887">MLKDILIIKANLMRYFLLLFLFFPIFGYGQFFTYKGIVSDADGMPLPGANVCVKNTTNCTTADIEGNYTLQVKPGDIIQVNYIGMVTREFTITATGSVIATGTGEVKPILSDDFANALIKEGNDTRVPEPSGTTRTYFKDQYSYNNVVLVKKDKDNEYTFVTARDYHKLFLELYHDFTIGTPIRLHGYQNTYAQGRSLNGAATYQSPETGEPFSWGPAISTLQTTANATPYYPGGDITPGVGSPVATYNRNGLFRNSYEQKTTLSAKLLMPKRDYLKLGMSYKSGNGILPTATSNEVNTTFTYFIPLTKHNLTATAGYNRFNNNLSNFNFIYNKAIFANAVTPTHFNNGLGSVLPGGLPRSYSNLENNPYYLLDYNLDENLSNLYTFKVSDEYHYDRINNTATVTAQFSNIENTGGNVPFAAQVAGGDYTQRKEMYNSILAENNFTYQGHNGLSLGARLLLNYQERDLQRDYLEGFTGLDAYPAVADDQFSISRRQSRASANLNLNAKYRVNSLLGYYDDLLLNAAADAGYSSTYKNNIYFGGYAGFDWDDVIERFALFGNVAVKQYEPVLQYNNLAFNSLLYRVSDFKQMSATQELFAPNTTLLTRETNYSVGAEYKWPVSARLELYKKDISNLYAPVNQGGTFAWMPAADYTQRGLEVSASYDHYINGDDVMFSHTLSFSTYKNKVTAVRGGGSRIAIAGFADVNKNYMVGQPLGAIVGSAYERDAYNNIVVGSDGFPLVAAEPKVIGDPNPDFVLGINTTLRVHRFSLNLGFDWSRGGQLWNGTGQTLDYYGVSGLSGQQRNVTNYVFNGVTQSGQPNTQPVSFYDVTQPVTQNRWQRYGAAGVAESAIESATYFRFNNLSLSYSNEYRYNYSHAPRYTVSVFINNVFVVAKSKTAFSANTMFNAPETSGLDYFNSPLQRMYGLSVGIKF</sequence>
<dbReference type="STRING" id="1202724.AM493_07040"/>
<accession>A0A0M9VHQ9</accession>
<evidence type="ECO:0000313" key="2">
    <source>
        <dbReference type="EMBL" id="KOS05819.1"/>
    </source>
</evidence>
<dbReference type="SUPFAM" id="SSF56935">
    <property type="entry name" value="Porins"/>
    <property type="match status" value="1"/>
</dbReference>
<proteinExistence type="predicted"/>
<dbReference type="Gene3D" id="2.60.40.1120">
    <property type="entry name" value="Carboxypeptidase-like, regulatory domain"/>
    <property type="match status" value="1"/>
</dbReference>
<dbReference type="PATRIC" id="fig|1202724.3.peg.1464"/>
<name>A0A0M9VHQ9_9FLAO</name>
<dbReference type="EMBL" id="LIYD01000005">
    <property type="protein sequence ID" value="KOS05819.1"/>
    <property type="molecule type" value="Genomic_DNA"/>
</dbReference>
<dbReference type="Proteomes" id="UP000037755">
    <property type="component" value="Unassembled WGS sequence"/>
</dbReference>
<dbReference type="Pfam" id="PF13715">
    <property type="entry name" value="CarbopepD_reg_2"/>
    <property type="match status" value="1"/>
</dbReference>
<evidence type="ECO:0000313" key="3">
    <source>
        <dbReference type="Proteomes" id="UP000037755"/>
    </source>
</evidence>
<dbReference type="SUPFAM" id="SSF49464">
    <property type="entry name" value="Carboxypeptidase regulatory domain-like"/>
    <property type="match status" value="1"/>
</dbReference>
<keyword evidence="1" id="KW-1133">Transmembrane helix</keyword>
<evidence type="ECO:0000256" key="1">
    <source>
        <dbReference type="SAM" id="Phobius"/>
    </source>
</evidence>
<protein>
    <recommendedName>
        <fullName evidence="4">TonB-dependent receptor</fullName>
    </recommendedName>
</protein>
<comment type="caution">
    <text evidence="2">The sequence shown here is derived from an EMBL/GenBank/DDBJ whole genome shotgun (WGS) entry which is preliminary data.</text>
</comment>
<evidence type="ECO:0008006" key="4">
    <source>
        <dbReference type="Google" id="ProtNLM"/>
    </source>
</evidence>
<dbReference type="AlphaFoldDB" id="A0A0M9VHQ9"/>